<dbReference type="EMBL" id="CAJNNV010014849">
    <property type="protein sequence ID" value="CAE8602954.1"/>
    <property type="molecule type" value="Genomic_DNA"/>
</dbReference>
<evidence type="ECO:0000313" key="3">
    <source>
        <dbReference type="Proteomes" id="UP000654075"/>
    </source>
</evidence>
<dbReference type="InterPro" id="IPR023393">
    <property type="entry name" value="START-like_dom_sf"/>
</dbReference>
<comment type="caution">
    <text evidence="2">The sequence shown here is derived from an EMBL/GenBank/DDBJ whole genome shotgun (WGS) entry which is preliminary data.</text>
</comment>
<sequence>MGGVLDSAPPKPEEVAEECAPSEHAAPSEQASERSPSSADGPEELLSSLLAIEQLCCNRGATASRPPDQEVGVDGCSQEPRQAQSAGDCTEGTTTGSSSPETAAGLCSGMSVQVLHDEPDARLCLCFSMDSPVFIACLWVRMEGVHVEDVWAALSVPEERKQWDTASESRLLQPASEDDELSEEVFHMVYLCPRPFWDREVLKRQWKVPLDGPNGQGHALISRSFEDATLLSGDPGNVRAVVHKAGSLLRPLCSGGATDESTASARGVELTNCSQIDFGGLMPSWAQTQLSAMIVSKVGNDRHGFCELACRPCWHSGFHCRTASSCRRRRTRNAILGTSGLAR</sequence>
<evidence type="ECO:0000256" key="1">
    <source>
        <dbReference type="SAM" id="MobiDB-lite"/>
    </source>
</evidence>
<dbReference type="Gene3D" id="3.30.530.20">
    <property type="match status" value="1"/>
</dbReference>
<gene>
    <name evidence="2" type="ORF">PGLA1383_LOCUS21184</name>
</gene>
<feature type="compositionally biased region" description="Low complexity" evidence="1">
    <location>
        <begin position="90"/>
        <end position="101"/>
    </location>
</feature>
<dbReference type="SUPFAM" id="SSF55961">
    <property type="entry name" value="Bet v1-like"/>
    <property type="match status" value="1"/>
</dbReference>
<feature type="region of interest" description="Disordered" evidence="1">
    <location>
        <begin position="63"/>
        <end position="101"/>
    </location>
</feature>
<accession>A0A813EYR3</accession>
<feature type="non-terminal residue" evidence="2">
    <location>
        <position position="1"/>
    </location>
</feature>
<dbReference type="OrthoDB" id="441624at2759"/>
<reference evidence="2" key="1">
    <citation type="submission" date="2021-02" db="EMBL/GenBank/DDBJ databases">
        <authorList>
            <person name="Dougan E. K."/>
            <person name="Rhodes N."/>
            <person name="Thang M."/>
            <person name="Chan C."/>
        </authorList>
    </citation>
    <scope>NUCLEOTIDE SEQUENCE</scope>
</reference>
<organism evidence="2 3">
    <name type="scientific">Polarella glacialis</name>
    <name type="common">Dinoflagellate</name>
    <dbReference type="NCBI Taxonomy" id="89957"/>
    <lineage>
        <taxon>Eukaryota</taxon>
        <taxon>Sar</taxon>
        <taxon>Alveolata</taxon>
        <taxon>Dinophyceae</taxon>
        <taxon>Suessiales</taxon>
        <taxon>Suessiaceae</taxon>
        <taxon>Polarella</taxon>
    </lineage>
</organism>
<evidence type="ECO:0000313" key="2">
    <source>
        <dbReference type="EMBL" id="CAE8602954.1"/>
    </source>
</evidence>
<dbReference type="Proteomes" id="UP000654075">
    <property type="component" value="Unassembled WGS sequence"/>
</dbReference>
<feature type="compositionally biased region" description="Polar residues" evidence="1">
    <location>
        <begin position="29"/>
        <end position="38"/>
    </location>
</feature>
<name>A0A813EYR3_POLGL</name>
<dbReference type="AlphaFoldDB" id="A0A813EYR3"/>
<feature type="region of interest" description="Disordered" evidence="1">
    <location>
        <begin position="1"/>
        <end position="44"/>
    </location>
</feature>
<proteinExistence type="predicted"/>
<protein>
    <submittedName>
        <fullName evidence="2">Uncharacterized protein</fullName>
    </submittedName>
</protein>
<keyword evidence="3" id="KW-1185">Reference proteome</keyword>